<proteinExistence type="predicted"/>
<reference evidence="1 2" key="1">
    <citation type="submission" date="2018-06" db="EMBL/GenBank/DDBJ databases">
        <title>Rhizobium wuzhouense sp. nov., isolated from roots of Oryza officinalis.</title>
        <authorList>
            <person name="Yuan T."/>
        </authorList>
    </citation>
    <scope>NUCLEOTIDE SEQUENCE [LARGE SCALE GENOMIC DNA]</scope>
    <source>
        <strain evidence="1 2">W44</strain>
    </source>
</reference>
<accession>A0ABX5NXS1</accession>
<keyword evidence="2" id="KW-1185">Reference proteome</keyword>
<protein>
    <submittedName>
        <fullName evidence="1">Uncharacterized protein</fullName>
    </submittedName>
</protein>
<evidence type="ECO:0000313" key="2">
    <source>
        <dbReference type="Proteomes" id="UP000247536"/>
    </source>
</evidence>
<comment type="caution">
    <text evidence="1">The sequence shown here is derived from an EMBL/GenBank/DDBJ whole genome shotgun (WGS) entry which is preliminary data.</text>
</comment>
<organism evidence="1 2">
    <name type="scientific">Rhizobium wuzhouense</name>
    <dbReference type="NCBI Taxonomy" id="1986026"/>
    <lineage>
        <taxon>Bacteria</taxon>
        <taxon>Pseudomonadati</taxon>
        <taxon>Pseudomonadota</taxon>
        <taxon>Alphaproteobacteria</taxon>
        <taxon>Hyphomicrobiales</taxon>
        <taxon>Rhizobiaceae</taxon>
        <taxon>Rhizobium/Agrobacterium group</taxon>
        <taxon>Rhizobium</taxon>
    </lineage>
</organism>
<dbReference type="EMBL" id="QJRY01000001">
    <property type="protein sequence ID" value="PYB77676.1"/>
    <property type="molecule type" value="Genomic_DNA"/>
</dbReference>
<dbReference type="Proteomes" id="UP000247536">
    <property type="component" value="Unassembled WGS sequence"/>
</dbReference>
<evidence type="ECO:0000313" key="1">
    <source>
        <dbReference type="EMBL" id="PYB77676.1"/>
    </source>
</evidence>
<sequence>MPDDDTSQLPHLGNDERDRSASILRAVVGVVPIGGSALAEIVTSIIPNQRLDRIERYLLLLARQLEERSADLEALKRDPEAIAVIEDGAFQAARAVTDERLRRIVSCVVDGITESDAEALRGRQLLEILSQLNDKELAILVAYDQGSWQAFDHLRPPPNVIGADPKVSEANALWEVSLEKLERFGLIVFMQKTEKVGSFTAYPIFDVFGKRSGHRSISSFGRVFLQVVGLARTKDMSEA</sequence>
<gene>
    <name evidence="1" type="ORF">DMY87_04835</name>
</gene>
<name>A0ABX5NXS1_9HYPH</name>
<dbReference type="RefSeq" id="WP_110790104.1">
    <property type="nucleotide sequence ID" value="NZ_QJRY01000001.1"/>
</dbReference>